<keyword evidence="2" id="KW-0812">Transmembrane</keyword>
<keyword evidence="6" id="KW-0325">Glycoprotein</keyword>
<protein>
    <recommendedName>
        <fullName evidence="8">SREBP regulating gene protein</fullName>
    </recommendedName>
</protein>
<dbReference type="InterPro" id="IPR019352">
    <property type="entry name" value="SPRING1"/>
</dbReference>
<comment type="similarity">
    <text evidence="7">Belongs to the SPRING family.</text>
</comment>
<dbReference type="GO" id="GO:0000139">
    <property type="term" value="C:Golgi membrane"/>
    <property type="evidence" value="ECO:0007669"/>
    <property type="project" value="UniProtKB-SubCell"/>
</dbReference>
<evidence type="ECO:0000256" key="5">
    <source>
        <dbReference type="ARBA" id="ARBA00023136"/>
    </source>
</evidence>
<keyword evidence="3" id="KW-1133">Transmembrane helix</keyword>
<proteinExistence type="inferred from homology"/>
<comment type="subcellular location">
    <subcellularLocation>
        <location evidence="1">Golgi apparatus membrane</location>
        <topology evidence="1">Single-pass membrane protein</topology>
    </subcellularLocation>
</comment>
<dbReference type="GO" id="GO:2000640">
    <property type="term" value="P:positive regulation of SREBP signaling pathway"/>
    <property type="evidence" value="ECO:0007669"/>
    <property type="project" value="InterPro"/>
</dbReference>
<dbReference type="PANTHER" id="PTHR13481">
    <property type="entry name" value="SREBP REGULATING GENE PROTEIN"/>
    <property type="match status" value="1"/>
</dbReference>
<comment type="caution">
    <text evidence="10">The sequence shown here is derived from an EMBL/GenBank/DDBJ whole genome shotgun (WGS) entry which is preliminary data.</text>
</comment>
<dbReference type="EMBL" id="BGPR01000576">
    <property type="protein sequence ID" value="GBM27086.1"/>
    <property type="molecule type" value="Genomic_DNA"/>
</dbReference>
<evidence type="ECO:0000256" key="3">
    <source>
        <dbReference type="ARBA" id="ARBA00022989"/>
    </source>
</evidence>
<accession>A0A4Y2EFN8</accession>
<evidence type="ECO:0000256" key="2">
    <source>
        <dbReference type="ARBA" id="ARBA00022692"/>
    </source>
</evidence>
<dbReference type="PANTHER" id="PTHR13481:SF0">
    <property type="entry name" value="SREBP REGULATING GENE PROTEIN"/>
    <property type="match status" value="1"/>
</dbReference>
<feature type="region of interest" description="Disordered" evidence="9">
    <location>
        <begin position="183"/>
        <end position="206"/>
    </location>
</feature>
<evidence type="ECO:0000313" key="11">
    <source>
        <dbReference type="Proteomes" id="UP000499080"/>
    </source>
</evidence>
<organism evidence="10 11">
    <name type="scientific">Araneus ventricosus</name>
    <name type="common">Orbweaver spider</name>
    <name type="synonym">Epeira ventricosa</name>
    <dbReference type="NCBI Taxonomy" id="182803"/>
    <lineage>
        <taxon>Eukaryota</taxon>
        <taxon>Metazoa</taxon>
        <taxon>Ecdysozoa</taxon>
        <taxon>Arthropoda</taxon>
        <taxon>Chelicerata</taxon>
        <taxon>Arachnida</taxon>
        <taxon>Araneae</taxon>
        <taxon>Araneomorphae</taxon>
        <taxon>Entelegynae</taxon>
        <taxon>Araneoidea</taxon>
        <taxon>Araneidae</taxon>
        <taxon>Araneus</taxon>
    </lineage>
</organism>
<reference evidence="10 11" key="1">
    <citation type="journal article" date="2019" name="Sci. Rep.">
        <title>Orb-weaving spider Araneus ventricosus genome elucidates the spidroin gene catalogue.</title>
        <authorList>
            <person name="Kono N."/>
            <person name="Nakamura H."/>
            <person name="Ohtoshi R."/>
            <person name="Moran D.A.P."/>
            <person name="Shinohara A."/>
            <person name="Yoshida Y."/>
            <person name="Fujiwara M."/>
            <person name="Mori M."/>
            <person name="Tomita M."/>
            <person name="Arakawa K."/>
        </authorList>
    </citation>
    <scope>NUCLEOTIDE SEQUENCE [LARGE SCALE GENOMIC DNA]</scope>
</reference>
<keyword evidence="5" id="KW-0472">Membrane</keyword>
<name>A0A4Y2EFN8_ARAVE</name>
<dbReference type="Pfam" id="PF10218">
    <property type="entry name" value="SPRING1"/>
    <property type="match status" value="1"/>
</dbReference>
<sequence>MFTNRIFRFLRKKIVLAALFTLSFCYCLIHWLPESEELMSDDNMVQPLNLPSQSFKWHTSWDKTNHSNSKITSCRNSVQGKILIADDKGFVCPRQDVLSNGCCNVDSASTSRYSCESCHDNGCCSIYEYCISCCLQPEKRALLMKILGKASETFNILFASITDHFELCLTKCRTSSQSVQHENSYTDPKAKHCYGESPPAAQLGTS</sequence>
<gene>
    <name evidence="10" type="primary">zgc:110063</name>
    <name evidence="10" type="ORF">AVEN_189860_1</name>
</gene>
<evidence type="ECO:0000256" key="1">
    <source>
        <dbReference type="ARBA" id="ARBA00004194"/>
    </source>
</evidence>
<evidence type="ECO:0000256" key="6">
    <source>
        <dbReference type="ARBA" id="ARBA00023180"/>
    </source>
</evidence>
<evidence type="ECO:0000256" key="4">
    <source>
        <dbReference type="ARBA" id="ARBA00023034"/>
    </source>
</evidence>
<evidence type="ECO:0000313" key="10">
    <source>
        <dbReference type="EMBL" id="GBM27086.1"/>
    </source>
</evidence>
<dbReference type="AlphaFoldDB" id="A0A4Y2EFN8"/>
<evidence type="ECO:0000256" key="7">
    <source>
        <dbReference type="ARBA" id="ARBA00023461"/>
    </source>
</evidence>
<evidence type="ECO:0000256" key="9">
    <source>
        <dbReference type="SAM" id="MobiDB-lite"/>
    </source>
</evidence>
<keyword evidence="4" id="KW-0333">Golgi apparatus</keyword>
<dbReference type="Proteomes" id="UP000499080">
    <property type="component" value="Unassembled WGS sequence"/>
</dbReference>
<evidence type="ECO:0000256" key="8">
    <source>
        <dbReference type="ARBA" id="ARBA00023485"/>
    </source>
</evidence>
<keyword evidence="11" id="KW-1185">Reference proteome</keyword>
<dbReference type="OrthoDB" id="70142at2759"/>